<feature type="compositionally biased region" description="Basic and acidic residues" evidence="1">
    <location>
        <begin position="164"/>
        <end position="174"/>
    </location>
</feature>
<dbReference type="AlphaFoldDB" id="A0A8M1HDP8"/>
<gene>
    <name evidence="4" type="primary">si:dkey-12l12.1</name>
</gene>
<name>A0A8M1HDP8_BETSP</name>
<feature type="chain" id="PRO_5035479464" evidence="2">
    <location>
        <begin position="23"/>
        <end position="174"/>
    </location>
</feature>
<accession>A0A8M1HDP8</accession>
<dbReference type="GeneID" id="121202205"/>
<feature type="region of interest" description="Disordered" evidence="1">
    <location>
        <begin position="120"/>
        <end position="174"/>
    </location>
</feature>
<evidence type="ECO:0000256" key="1">
    <source>
        <dbReference type="SAM" id="MobiDB-lite"/>
    </source>
</evidence>
<evidence type="ECO:0000313" key="3">
    <source>
        <dbReference type="Proteomes" id="UP000515150"/>
    </source>
</evidence>
<organism evidence="3 4">
    <name type="scientific">Betta splendens</name>
    <name type="common">Siamese fighting fish</name>
    <dbReference type="NCBI Taxonomy" id="158456"/>
    <lineage>
        <taxon>Eukaryota</taxon>
        <taxon>Metazoa</taxon>
        <taxon>Chordata</taxon>
        <taxon>Craniata</taxon>
        <taxon>Vertebrata</taxon>
        <taxon>Euteleostomi</taxon>
        <taxon>Actinopterygii</taxon>
        <taxon>Neopterygii</taxon>
        <taxon>Teleostei</taxon>
        <taxon>Neoteleostei</taxon>
        <taxon>Acanthomorphata</taxon>
        <taxon>Anabantaria</taxon>
        <taxon>Anabantiformes</taxon>
        <taxon>Anabantoidei</taxon>
        <taxon>Osphronemidae</taxon>
        <taxon>Betta</taxon>
    </lineage>
</organism>
<dbReference type="Proteomes" id="UP000515150">
    <property type="component" value="Chromosome 4"/>
</dbReference>
<evidence type="ECO:0000256" key="2">
    <source>
        <dbReference type="SAM" id="SignalP"/>
    </source>
</evidence>
<dbReference type="OrthoDB" id="8905635at2759"/>
<dbReference type="KEGG" id="bspl:121202205"/>
<keyword evidence="3" id="KW-1185">Reference proteome</keyword>
<proteinExistence type="predicted"/>
<dbReference type="RefSeq" id="XP_040926584.1">
    <property type="nucleotide sequence ID" value="XM_041070650.2"/>
</dbReference>
<keyword evidence="2" id="KW-0732">Signal</keyword>
<reference evidence="4" key="1">
    <citation type="submission" date="2025-08" db="UniProtKB">
        <authorList>
            <consortium name="RefSeq"/>
        </authorList>
    </citation>
    <scope>IDENTIFICATION</scope>
</reference>
<protein>
    <submittedName>
        <fullName evidence="4">Uncharacterized protein si:dkey-12l12.1</fullName>
    </submittedName>
</protein>
<evidence type="ECO:0000313" key="4">
    <source>
        <dbReference type="RefSeq" id="XP_040926584.1"/>
    </source>
</evidence>
<sequence length="174" mass="18986">MGFAVWLCALCLHASLLPHALGCSGVTQGEPCVSGATADGQYDDQKQQMAPPLTEGRVLFRRRRQLDRRGPAHPGHANVPGAVSVKGFPNALIQADRSRRQAANRKRNVIRNIPRVGSYSLLNHDKKSNPLQVTRAKRQVKAMPPKRDSSSRSGAFSVLGDPLNDGRTDPKKAY</sequence>
<feature type="signal peptide" evidence="2">
    <location>
        <begin position="1"/>
        <end position="22"/>
    </location>
</feature>